<dbReference type="SUPFAM" id="SSF54060">
    <property type="entry name" value="His-Me finger endonucleases"/>
    <property type="match status" value="1"/>
</dbReference>
<protein>
    <submittedName>
        <fullName evidence="2">Putative endonuclease</fullName>
    </submittedName>
</protein>
<keyword evidence="2" id="KW-0378">Hydrolase</keyword>
<dbReference type="SMART" id="SM00507">
    <property type="entry name" value="HNHc"/>
    <property type="match status" value="1"/>
</dbReference>
<dbReference type="Gene3D" id="3.90.75.20">
    <property type="match status" value="1"/>
</dbReference>
<keyword evidence="3" id="KW-1185">Reference proteome</keyword>
<name>A0A1P7WG09_9CAUD</name>
<sequence length="152" mass="17217">MLSYEAISLLVSYVDGRLVCKRTGKYRDTSRMTSGYAACKGSIGGVVYRDSAHRVVWFINNGPIPDGFEIDHIDQDRLNNNITNLRLVTRSGNCHNMGNPVGVYFDKVCNNWYSNISINNKTTRIGSFDNILDARACYLRTKQELQQKEIKA</sequence>
<feature type="domain" description="HNH nuclease" evidence="1">
    <location>
        <begin position="46"/>
        <end position="96"/>
    </location>
</feature>
<dbReference type="EMBL" id="JX290549">
    <property type="protein sequence ID" value="AFQ22522.1"/>
    <property type="molecule type" value="Genomic_DNA"/>
</dbReference>
<proteinExistence type="predicted"/>
<accession>A0A1P7WG09</accession>
<organism evidence="2 3">
    <name type="scientific">Pectobacterium phage PhiM1</name>
    <dbReference type="NCBI Taxonomy" id="1211386"/>
    <lineage>
        <taxon>Viruses</taxon>
        <taxon>Duplodnaviria</taxon>
        <taxon>Heunggongvirae</taxon>
        <taxon>Uroviricota</taxon>
        <taxon>Caudoviricetes</taxon>
        <taxon>Autographivirales</taxon>
        <taxon>Autoscriptoviridae</taxon>
        <taxon>Corkvirinae</taxon>
        <taxon>Phimunavirus</taxon>
        <taxon>Phimunavirus fM1</taxon>
    </lineage>
</organism>
<dbReference type="CDD" id="cd00085">
    <property type="entry name" value="HNHc"/>
    <property type="match status" value="1"/>
</dbReference>
<evidence type="ECO:0000313" key="2">
    <source>
        <dbReference type="EMBL" id="AFQ22522.1"/>
    </source>
</evidence>
<dbReference type="OrthoDB" id="21336at10239"/>
<dbReference type="InterPro" id="IPR003615">
    <property type="entry name" value="HNH_nuc"/>
</dbReference>
<dbReference type="Pfam" id="PF13392">
    <property type="entry name" value="HNH_3"/>
    <property type="match status" value="1"/>
</dbReference>
<dbReference type="InterPro" id="IPR044925">
    <property type="entry name" value="His-Me_finger_sf"/>
</dbReference>
<keyword evidence="2" id="KW-0255">Endonuclease</keyword>
<dbReference type="Proteomes" id="UP000224566">
    <property type="component" value="Segment"/>
</dbReference>
<evidence type="ECO:0000313" key="3">
    <source>
        <dbReference type="Proteomes" id="UP000224566"/>
    </source>
</evidence>
<evidence type="ECO:0000259" key="1">
    <source>
        <dbReference type="SMART" id="SM00507"/>
    </source>
</evidence>
<gene>
    <name evidence="2" type="ORF">PhiM1_37</name>
</gene>
<dbReference type="GO" id="GO:0004519">
    <property type="term" value="F:endonuclease activity"/>
    <property type="evidence" value="ECO:0007669"/>
    <property type="project" value="UniProtKB-KW"/>
</dbReference>
<reference evidence="2 3" key="1">
    <citation type="journal article" date="2017" name="Appl. Environ. Microbiol.">
        <title>Bacteriophage PhiM1 of Pectobacterium evolves to escape two bifunctional Type III toxin-antitoxin and abortive infection systems through mutations in a single viral gene.</title>
        <authorList>
            <person name="Blower T.R."/>
            <person name="Chai R."/>
            <person name="Przybilski R."/>
            <person name="Chindhy S."/>
            <person name="Fang X."/>
            <person name="Kidman S.E."/>
            <person name="Tan H."/>
            <person name="Luisi B.F."/>
            <person name="Fineran P.C."/>
            <person name="Salmond G.P."/>
        </authorList>
    </citation>
    <scope>NUCLEOTIDE SEQUENCE [LARGE SCALE GENOMIC DNA]</scope>
</reference>
<keyword evidence="2" id="KW-0540">Nuclease</keyword>